<dbReference type="AlphaFoldDB" id="A0A8X6MLI1"/>
<reference evidence="1" key="1">
    <citation type="submission" date="2020-08" db="EMBL/GenBank/DDBJ databases">
        <title>Multicomponent nature underlies the extraordinary mechanical properties of spider dragline silk.</title>
        <authorList>
            <person name="Kono N."/>
            <person name="Nakamura H."/>
            <person name="Mori M."/>
            <person name="Yoshida Y."/>
            <person name="Ohtoshi R."/>
            <person name="Malay A.D."/>
            <person name="Moran D.A.P."/>
            <person name="Tomita M."/>
            <person name="Numata K."/>
            <person name="Arakawa K."/>
        </authorList>
    </citation>
    <scope>NUCLEOTIDE SEQUENCE</scope>
</reference>
<accession>A0A8X6MLI1</accession>
<sequence length="81" mass="9474">MKNECAAFSRTAPYPAANNKIAMLKMEARSRFWRMTDFNRSRCRWEKDILLEGRLWREVSLLAVPEKHFLKEVQKSGASAV</sequence>
<keyword evidence="2" id="KW-1185">Reference proteome</keyword>
<proteinExistence type="predicted"/>
<protein>
    <submittedName>
        <fullName evidence="1">Uncharacterized protein</fullName>
    </submittedName>
</protein>
<evidence type="ECO:0000313" key="1">
    <source>
        <dbReference type="EMBL" id="GFS67379.1"/>
    </source>
</evidence>
<dbReference type="Proteomes" id="UP000887013">
    <property type="component" value="Unassembled WGS sequence"/>
</dbReference>
<evidence type="ECO:0000313" key="2">
    <source>
        <dbReference type="Proteomes" id="UP000887013"/>
    </source>
</evidence>
<organism evidence="1 2">
    <name type="scientific">Nephila pilipes</name>
    <name type="common">Giant wood spider</name>
    <name type="synonym">Nephila maculata</name>
    <dbReference type="NCBI Taxonomy" id="299642"/>
    <lineage>
        <taxon>Eukaryota</taxon>
        <taxon>Metazoa</taxon>
        <taxon>Ecdysozoa</taxon>
        <taxon>Arthropoda</taxon>
        <taxon>Chelicerata</taxon>
        <taxon>Arachnida</taxon>
        <taxon>Araneae</taxon>
        <taxon>Araneomorphae</taxon>
        <taxon>Entelegynae</taxon>
        <taxon>Araneoidea</taxon>
        <taxon>Nephilidae</taxon>
        <taxon>Nephila</taxon>
    </lineage>
</organism>
<dbReference type="EMBL" id="BMAW01000086">
    <property type="protein sequence ID" value="GFS67379.1"/>
    <property type="molecule type" value="Genomic_DNA"/>
</dbReference>
<comment type="caution">
    <text evidence="1">The sequence shown here is derived from an EMBL/GenBank/DDBJ whole genome shotgun (WGS) entry which is preliminary data.</text>
</comment>
<gene>
    <name evidence="1" type="ORF">NPIL_608811</name>
</gene>
<name>A0A8X6MLI1_NEPPI</name>